<dbReference type="EMBL" id="CBTN010000066">
    <property type="protein sequence ID" value="CDH59220.1"/>
    <property type="molecule type" value="Genomic_DNA"/>
</dbReference>
<keyword evidence="5" id="KW-0999">Mitochondrion inner membrane</keyword>
<dbReference type="OrthoDB" id="10251412at2759"/>
<comment type="subcellular location">
    <subcellularLocation>
        <location evidence="1">Mitochondrion inner membrane</location>
        <topology evidence="1">Single-pass membrane protein</topology>
    </subcellularLocation>
</comment>
<dbReference type="GO" id="GO:0005743">
    <property type="term" value="C:mitochondrial inner membrane"/>
    <property type="evidence" value="ECO:0007669"/>
    <property type="project" value="UniProtKB-SubCell"/>
</dbReference>
<name>A0A068SB70_9FUNG</name>
<dbReference type="SMART" id="SM00382">
    <property type="entry name" value="AAA"/>
    <property type="match status" value="1"/>
</dbReference>
<comment type="caution">
    <text evidence="14">The sequence shown here is derived from an EMBL/GenBank/DDBJ whole genome shotgun (WGS) entry which is preliminary data.</text>
</comment>
<organism evidence="14 15">
    <name type="scientific">Lichtheimia corymbifera JMRC:FSU:9682</name>
    <dbReference type="NCBI Taxonomy" id="1263082"/>
    <lineage>
        <taxon>Eukaryota</taxon>
        <taxon>Fungi</taxon>
        <taxon>Fungi incertae sedis</taxon>
        <taxon>Mucoromycota</taxon>
        <taxon>Mucoromycotina</taxon>
        <taxon>Mucoromycetes</taxon>
        <taxon>Mucorales</taxon>
        <taxon>Lichtheimiaceae</taxon>
        <taxon>Lichtheimia</taxon>
    </lineage>
</organism>
<evidence type="ECO:0000256" key="10">
    <source>
        <dbReference type="ARBA" id="ARBA00023136"/>
    </source>
</evidence>
<keyword evidence="7" id="KW-0067">ATP-binding</keyword>
<evidence type="ECO:0000256" key="8">
    <source>
        <dbReference type="ARBA" id="ARBA00022989"/>
    </source>
</evidence>
<dbReference type="VEuPathDB" id="FungiDB:LCOR_10047.1"/>
<dbReference type="PANTHER" id="PTHR23070">
    <property type="entry name" value="BCS1 AAA-TYPE ATPASE"/>
    <property type="match status" value="1"/>
</dbReference>
<evidence type="ECO:0000313" key="14">
    <source>
        <dbReference type="EMBL" id="CDH59220.1"/>
    </source>
</evidence>
<dbReference type="GO" id="GO:0016887">
    <property type="term" value="F:ATP hydrolysis activity"/>
    <property type="evidence" value="ECO:0007669"/>
    <property type="project" value="InterPro"/>
</dbReference>
<feature type="domain" description="AAA+ ATPase" evidence="12">
    <location>
        <begin position="286"/>
        <end position="418"/>
    </location>
</feature>
<evidence type="ECO:0000256" key="6">
    <source>
        <dbReference type="ARBA" id="ARBA00022801"/>
    </source>
</evidence>
<sequence length="546" mass="62971">MLFLADYFHSFFNNFAYLLETVLDESFWQLILGQRWFGLVKRYIGNDAVMFGIFLSLGPTILSLFNSFYNWIKSFFDDLFHVSIEITSKQAIYSPVQEFIKQNYKQLPDFKHVSGVTMYSTIKRRNHEYEEERVKLGLMPHMGTMRHVYYKGHKLWVNRFTRSALDRSSGHSTGAGGGGGSDSILEMLSGGNTEGITISMRSRNLGLLQSIIQEWIDEYYRMRDNQLIVYKANTASWSQEWEELCTKEARGFESVILKKNQKEELLNDVMAFRSQKEWYQRKGIPYRRGYLLYGPPGTGKTSFIQSLAAKVDMNVALISISASMDDETFTNLLVHVPKNSIVVMEDVDHCTINDGDDDDSGSSSRKRLSASGLLNAMDGVYSPEGCLIFLTCNDMNKIVPALLRPGRVDVKMEFGYADKHQIEAMFWRFFDEESQNGQDPRWVEIMHKLLEVLPENELTPAELQNFFMAHALLLQSPHKTQAIDITRMTDNQDTEKEVVDANDKWALFFKDLLASVDSFMEKVKIDREQARKHAERKLKQKDEDDD</sequence>
<keyword evidence="8" id="KW-1133">Transmembrane helix</keyword>
<keyword evidence="15" id="KW-1185">Reference proteome</keyword>
<dbReference type="AlphaFoldDB" id="A0A068SB70"/>
<evidence type="ECO:0000256" key="9">
    <source>
        <dbReference type="ARBA" id="ARBA00023128"/>
    </source>
</evidence>
<reference evidence="14" key="1">
    <citation type="submission" date="2013-08" db="EMBL/GenBank/DDBJ databases">
        <title>Gene expansion shapes genome architecture in the human pathogen Lichtheimia corymbifera: an evolutionary genomics analysis in the ancient terrestrial Mucorales (Mucoromycotina).</title>
        <authorList>
            <person name="Schwartze V.U."/>
            <person name="Winter S."/>
            <person name="Shelest E."/>
            <person name="Marcet-Houben M."/>
            <person name="Horn F."/>
            <person name="Wehner S."/>
            <person name="Hoffmann K."/>
            <person name="Riege K."/>
            <person name="Sammeth M."/>
            <person name="Nowrousian M."/>
            <person name="Valiante V."/>
            <person name="Linde J."/>
            <person name="Jacobsen I.D."/>
            <person name="Marz M."/>
            <person name="Brakhage A.A."/>
            <person name="Gabaldon T."/>
            <person name="Bocker S."/>
            <person name="Voigt K."/>
        </authorList>
    </citation>
    <scope>NUCLEOTIDE SEQUENCE [LARGE SCALE GENOMIC DNA]</scope>
    <source>
        <strain evidence="14">FSU 9682</strain>
    </source>
</reference>
<dbReference type="InterPro" id="IPR057495">
    <property type="entry name" value="AAA_lid_BCS1"/>
</dbReference>
<evidence type="ECO:0000313" key="15">
    <source>
        <dbReference type="Proteomes" id="UP000027586"/>
    </source>
</evidence>
<keyword evidence="9" id="KW-0496">Mitochondrion</keyword>
<evidence type="ECO:0000259" key="12">
    <source>
        <dbReference type="SMART" id="SM00382"/>
    </source>
</evidence>
<protein>
    <submittedName>
        <fullName evidence="14">Mitochondrial chaperone bcs1</fullName>
    </submittedName>
</protein>
<evidence type="ECO:0000256" key="3">
    <source>
        <dbReference type="ARBA" id="ARBA00022692"/>
    </source>
</evidence>
<dbReference type="GO" id="GO:0005524">
    <property type="term" value="F:ATP binding"/>
    <property type="evidence" value="ECO:0007669"/>
    <property type="project" value="UniProtKB-KW"/>
</dbReference>
<evidence type="ECO:0000256" key="2">
    <source>
        <dbReference type="ARBA" id="ARBA00007448"/>
    </source>
</evidence>
<dbReference type="Pfam" id="PF00004">
    <property type="entry name" value="AAA"/>
    <property type="match status" value="1"/>
</dbReference>
<dbReference type="SMART" id="SM01024">
    <property type="entry name" value="BCS1_N"/>
    <property type="match status" value="1"/>
</dbReference>
<evidence type="ECO:0000256" key="4">
    <source>
        <dbReference type="ARBA" id="ARBA00022741"/>
    </source>
</evidence>
<dbReference type="Gene3D" id="3.40.50.300">
    <property type="entry name" value="P-loop containing nucleotide triphosphate hydrolases"/>
    <property type="match status" value="1"/>
</dbReference>
<dbReference type="InterPro" id="IPR003959">
    <property type="entry name" value="ATPase_AAA_core"/>
</dbReference>
<dbReference type="InterPro" id="IPR014851">
    <property type="entry name" value="BCS1_N"/>
</dbReference>
<evidence type="ECO:0000256" key="1">
    <source>
        <dbReference type="ARBA" id="ARBA00004434"/>
    </source>
</evidence>
<dbReference type="Pfam" id="PF25426">
    <property type="entry name" value="AAA_lid_BCS1"/>
    <property type="match status" value="1"/>
</dbReference>
<evidence type="ECO:0000259" key="13">
    <source>
        <dbReference type="SMART" id="SM01024"/>
    </source>
</evidence>
<dbReference type="STRING" id="1263082.A0A068SB70"/>
<dbReference type="InterPro" id="IPR050747">
    <property type="entry name" value="Mitochondrial_chaperone_BCS1"/>
</dbReference>
<dbReference type="SUPFAM" id="SSF52540">
    <property type="entry name" value="P-loop containing nucleoside triphosphate hydrolases"/>
    <property type="match status" value="1"/>
</dbReference>
<gene>
    <name evidence="14" type="ORF">LCOR_10047.1</name>
</gene>
<dbReference type="Pfam" id="PF08740">
    <property type="entry name" value="BCS1_N"/>
    <property type="match status" value="1"/>
</dbReference>
<evidence type="ECO:0000256" key="5">
    <source>
        <dbReference type="ARBA" id="ARBA00022792"/>
    </source>
</evidence>
<proteinExistence type="inferred from homology"/>
<accession>A0A068SB70</accession>
<evidence type="ECO:0000256" key="7">
    <source>
        <dbReference type="ARBA" id="ARBA00022840"/>
    </source>
</evidence>
<feature type="domain" description="BCS1 N-terminal" evidence="13">
    <location>
        <begin position="55"/>
        <end position="255"/>
    </location>
</feature>
<keyword evidence="6" id="KW-0378">Hydrolase</keyword>
<comment type="similarity">
    <text evidence="2">Belongs to the AAA ATPase family. BCS1 subfamily.</text>
</comment>
<keyword evidence="4" id="KW-0547">Nucleotide-binding</keyword>
<dbReference type="InterPro" id="IPR003593">
    <property type="entry name" value="AAA+_ATPase"/>
</dbReference>
<dbReference type="Proteomes" id="UP000027586">
    <property type="component" value="Unassembled WGS sequence"/>
</dbReference>
<evidence type="ECO:0000256" key="11">
    <source>
        <dbReference type="ARBA" id="ARBA00048778"/>
    </source>
</evidence>
<keyword evidence="10" id="KW-0472">Membrane</keyword>
<comment type="catalytic activity">
    <reaction evidence="11">
        <text>ATP + H2O = ADP + phosphate + H(+)</text>
        <dbReference type="Rhea" id="RHEA:13065"/>
        <dbReference type="ChEBI" id="CHEBI:15377"/>
        <dbReference type="ChEBI" id="CHEBI:15378"/>
        <dbReference type="ChEBI" id="CHEBI:30616"/>
        <dbReference type="ChEBI" id="CHEBI:43474"/>
        <dbReference type="ChEBI" id="CHEBI:456216"/>
    </reaction>
    <physiologicalReaction direction="left-to-right" evidence="11">
        <dbReference type="Rhea" id="RHEA:13066"/>
    </physiologicalReaction>
</comment>
<dbReference type="InterPro" id="IPR027417">
    <property type="entry name" value="P-loop_NTPase"/>
</dbReference>
<keyword evidence="3" id="KW-0812">Transmembrane</keyword>